<sequence>MRRNRGNDMNNEMMNNEMIINEMLSDDWDQVKSIYIEAINKGNATFDKEAPSWENWDTNHFATCRLVARLEGKVAGWAALTPISSRPAFSGVAEVSIYISELAKGKGIGSALLKALIENSEQEGFWTLQSGIFPENIASLNLHYKYGFREVGVREKIGKLDGVWRDIVLLERRKAD</sequence>
<dbReference type="PANTHER" id="PTHR43072:SF23">
    <property type="entry name" value="UPF0039 PROTEIN C11D3.02C"/>
    <property type="match status" value="1"/>
</dbReference>
<accession>A0ABU6NVM9</accession>
<dbReference type="EC" id="2.3.1.-" evidence="4"/>
<dbReference type="Proteomes" id="UP001342826">
    <property type="component" value="Unassembled WGS sequence"/>
</dbReference>
<evidence type="ECO:0000313" key="4">
    <source>
        <dbReference type="EMBL" id="MED4399851.1"/>
    </source>
</evidence>
<dbReference type="PANTHER" id="PTHR43072">
    <property type="entry name" value="N-ACETYLTRANSFERASE"/>
    <property type="match status" value="1"/>
</dbReference>
<dbReference type="SUPFAM" id="SSF55729">
    <property type="entry name" value="Acyl-CoA N-acyltransferases (Nat)"/>
    <property type="match status" value="1"/>
</dbReference>
<keyword evidence="5" id="KW-1185">Reference proteome</keyword>
<name>A0ABU6NVM9_9BACI</name>
<evidence type="ECO:0000313" key="5">
    <source>
        <dbReference type="Proteomes" id="UP001342826"/>
    </source>
</evidence>
<dbReference type="PROSITE" id="PS51186">
    <property type="entry name" value="GNAT"/>
    <property type="match status" value="1"/>
</dbReference>
<organism evidence="4 5">
    <name type="scientific">Metabacillus fastidiosus</name>
    <dbReference type="NCBI Taxonomy" id="1458"/>
    <lineage>
        <taxon>Bacteria</taxon>
        <taxon>Bacillati</taxon>
        <taxon>Bacillota</taxon>
        <taxon>Bacilli</taxon>
        <taxon>Bacillales</taxon>
        <taxon>Bacillaceae</taxon>
        <taxon>Metabacillus</taxon>
    </lineage>
</organism>
<feature type="domain" description="N-acetyltransferase" evidence="3">
    <location>
        <begin position="18"/>
        <end position="171"/>
    </location>
</feature>
<dbReference type="Gene3D" id="3.40.630.30">
    <property type="match status" value="1"/>
</dbReference>
<dbReference type="Pfam" id="PF00583">
    <property type="entry name" value="Acetyltransf_1"/>
    <property type="match status" value="1"/>
</dbReference>
<protein>
    <submittedName>
        <fullName evidence="4">GNAT family N-acetyltransferase</fullName>
        <ecNumber evidence="4">2.3.1.-</ecNumber>
    </submittedName>
</protein>
<evidence type="ECO:0000256" key="2">
    <source>
        <dbReference type="ARBA" id="ARBA00023315"/>
    </source>
</evidence>
<keyword evidence="2 4" id="KW-0012">Acyltransferase</keyword>
<evidence type="ECO:0000256" key="1">
    <source>
        <dbReference type="ARBA" id="ARBA00022679"/>
    </source>
</evidence>
<dbReference type="InterPro" id="IPR016181">
    <property type="entry name" value="Acyl_CoA_acyltransferase"/>
</dbReference>
<evidence type="ECO:0000259" key="3">
    <source>
        <dbReference type="PROSITE" id="PS51186"/>
    </source>
</evidence>
<reference evidence="4 5" key="1">
    <citation type="submission" date="2023-03" db="EMBL/GenBank/DDBJ databases">
        <title>Bacillus Genome Sequencing.</title>
        <authorList>
            <person name="Dunlap C."/>
        </authorList>
    </citation>
    <scope>NUCLEOTIDE SEQUENCE [LARGE SCALE GENOMIC DNA]</scope>
    <source>
        <strain evidence="4 5">NRS-1717</strain>
    </source>
</reference>
<dbReference type="CDD" id="cd04301">
    <property type="entry name" value="NAT_SF"/>
    <property type="match status" value="1"/>
</dbReference>
<dbReference type="InterPro" id="IPR000182">
    <property type="entry name" value="GNAT_dom"/>
</dbReference>
<proteinExistence type="predicted"/>
<dbReference type="GO" id="GO:0016746">
    <property type="term" value="F:acyltransferase activity"/>
    <property type="evidence" value="ECO:0007669"/>
    <property type="project" value="UniProtKB-KW"/>
</dbReference>
<keyword evidence="1 4" id="KW-0808">Transferase</keyword>
<dbReference type="EMBL" id="JARTFS010000001">
    <property type="protein sequence ID" value="MED4399851.1"/>
    <property type="molecule type" value="Genomic_DNA"/>
</dbReference>
<gene>
    <name evidence="4" type="ORF">P9271_00560</name>
</gene>
<comment type="caution">
    <text evidence="4">The sequence shown here is derived from an EMBL/GenBank/DDBJ whole genome shotgun (WGS) entry which is preliminary data.</text>
</comment>
<dbReference type="RefSeq" id="WP_328014575.1">
    <property type="nucleotide sequence ID" value="NZ_JARTFS010000001.1"/>
</dbReference>